<dbReference type="InterPro" id="IPR011698">
    <property type="entry name" value="GATase_3"/>
</dbReference>
<dbReference type="InterPro" id="IPR029062">
    <property type="entry name" value="Class_I_gatase-like"/>
</dbReference>
<evidence type="ECO:0000256" key="4">
    <source>
        <dbReference type="HAMAP-Rule" id="MF_00028"/>
    </source>
</evidence>
<protein>
    <recommendedName>
        <fullName evidence="4">Cobyric acid synthase</fullName>
    </recommendedName>
</protein>
<dbReference type="InterPro" id="IPR002586">
    <property type="entry name" value="CobQ/CobB/MinD/ParA_Nub-bd_dom"/>
</dbReference>
<dbReference type="Pfam" id="PF01656">
    <property type="entry name" value="CbiA"/>
    <property type="match status" value="1"/>
</dbReference>
<comment type="similarity">
    <text evidence="4">Belongs to the CobB/CobQ family. CobQ subfamily.</text>
</comment>
<evidence type="ECO:0000256" key="2">
    <source>
        <dbReference type="ARBA" id="ARBA00022573"/>
    </source>
</evidence>
<dbReference type="GO" id="GO:0003824">
    <property type="term" value="F:catalytic activity"/>
    <property type="evidence" value="ECO:0007669"/>
    <property type="project" value="InterPro"/>
</dbReference>
<dbReference type="Gene3D" id="3.40.50.300">
    <property type="entry name" value="P-loop containing nucleotide triphosphate hydrolases"/>
    <property type="match status" value="1"/>
</dbReference>
<comment type="pathway">
    <text evidence="1 4">Cofactor biosynthesis; adenosylcobalamin biosynthesis.</text>
</comment>
<evidence type="ECO:0000313" key="7">
    <source>
        <dbReference type="EMBL" id="NEZ58787.1"/>
    </source>
</evidence>
<evidence type="ECO:0000256" key="1">
    <source>
        <dbReference type="ARBA" id="ARBA00004953"/>
    </source>
</evidence>
<dbReference type="InterPro" id="IPR004459">
    <property type="entry name" value="CobQ_synth"/>
</dbReference>
<name>A0A6M0RRA2_9CYAN</name>
<evidence type="ECO:0000313" key="8">
    <source>
        <dbReference type="Proteomes" id="UP000481033"/>
    </source>
</evidence>
<dbReference type="InterPro" id="IPR033949">
    <property type="entry name" value="CobQ_GATase1"/>
</dbReference>
<dbReference type="Pfam" id="PF07685">
    <property type="entry name" value="GATase_3"/>
    <property type="match status" value="1"/>
</dbReference>
<dbReference type="CDD" id="cd01750">
    <property type="entry name" value="GATase1_CobQ"/>
    <property type="match status" value="1"/>
</dbReference>
<dbReference type="AlphaFoldDB" id="A0A6M0RRA2"/>
<dbReference type="GO" id="GO:0015420">
    <property type="term" value="F:ABC-type vitamin B12 transporter activity"/>
    <property type="evidence" value="ECO:0007669"/>
    <property type="project" value="UniProtKB-UniRule"/>
</dbReference>
<dbReference type="Gene3D" id="3.40.50.880">
    <property type="match status" value="1"/>
</dbReference>
<dbReference type="EMBL" id="QXHD01000004">
    <property type="protein sequence ID" value="NEZ58787.1"/>
    <property type="molecule type" value="Genomic_DNA"/>
</dbReference>
<dbReference type="NCBIfam" id="TIGR00313">
    <property type="entry name" value="cobQ"/>
    <property type="match status" value="1"/>
</dbReference>
<dbReference type="SUPFAM" id="SSF52317">
    <property type="entry name" value="Class I glutamine amidotransferase-like"/>
    <property type="match status" value="1"/>
</dbReference>
<dbReference type="HAMAP" id="MF_00028">
    <property type="entry name" value="CobQ"/>
    <property type="match status" value="1"/>
</dbReference>
<keyword evidence="8" id="KW-1185">Reference proteome</keyword>
<accession>A0A6M0RRA2</accession>
<dbReference type="UniPathway" id="UPA00148"/>
<comment type="caution">
    <text evidence="7">The sequence shown here is derived from an EMBL/GenBank/DDBJ whole genome shotgun (WGS) entry which is preliminary data.</text>
</comment>
<comment type="function">
    <text evidence="4">Catalyzes amidations at positions B, D, E, and G on adenosylcobyrinic A,C-diamide. NH(2) groups are provided by glutamine, and one molecule of ATP is hydrogenolyzed for each amidation.</text>
</comment>
<feature type="active site" evidence="4">
    <location>
        <position position="441"/>
    </location>
</feature>
<evidence type="ECO:0000259" key="6">
    <source>
        <dbReference type="Pfam" id="PF07685"/>
    </source>
</evidence>
<proteinExistence type="inferred from homology"/>
<evidence type="ECO:0000259" key="5">
    <source>
        <dbReference type="Pfam" id="PF01656"/>
    </source>
</evidence>
<sequence>MKSLSVLGTSSNAGKSWIVTALGAWLRRQGVKVVPFKAQNMSNNSYVTLEGGEIGRAQAAQAAACGVRPVAEHNPVLLKPSGNGTSQLVLLGQPKQHIRAGDYYQHIEDIWQVVAQTLDSWRDRCDVLLLEGAGSPVELNLMHRDIVNLRPIQYLRGRWLLVGDIERGGIFSQIIGTHTLIPEPAKSLGLGFIVNKFRGDLSLFDTAGEHFAKHLPDFPYLGTLPYRGHLQPESEDSLCKEAEEFGSGAKFAWIRFPRVSNSQDSQPWQLDTGIRTCWVTTPEDLKDVQAIILPGSKNTLQDLEWLRKTGLAIAIQQAAQRGIPIVGICGGYQMLGQSLSDPHGYAGLAGEVPGLGLLPIATEFIAEKEVRQVSAISTHNNTTDTWQAYEIHMGQTQIMTSHIPASPLLKIEVKGTQRPEGNHCVHTWETTQSHVWGTYLHGLFESTSMRQALAQLAHVQDYRPGTISWQQQQFKLYDQMADTLEEYCDMALIRDWVDLV</sequence>
<organism evidence="7 8">
    <name type="scientific">Adonisia turfae CCMR0081</name>
    <dbReference type="NCBI Taxonomy" id="2292702"/>
    <lineage>
        <taxon>Bacteria</taxon>
        <taxon>Bacillati</taxon>
        <taxon>Cyanobacteriota</taxon>
        <taxon>Adonisia</taxon>
        <taxon>Adonisia turfae</taxon>
    </lineage>
</organism>
<dbReference type="Proteomes" id="UP000481033">
    <property type="component" value="Unassembled WGS sequence"/>
</dbReference>
<keyword evidence="2 4" id="KW-0169">Cobalamin biosynthesis</keyword>
<dbReference type="GO" id="GO:0009236">
    <property type="term" value="P:cobalamin biosynthetic process"/>
    <property type="evidence" value="ECO:0007669"/>
    <property type="project" value="UniProtKB-UniRule"/>
</dbReference>
<dbReference type="PANTHER" id="PTHR21343:SF1">
    <property type="entry name" value="COBYRIC ACID SYNTHASE"/>
    <property type="match status" value="1"/>
</dbReference>
<gene>
    <name evidence="4" type="primary">cobQ</name>
    <name evidence="7" type="ORF">DXZ20_24735</name>
</gene>
<dbReference type="PROSITE" id="PS51274">
    <property type="entry name" value="GATASE_COBBQ"/>
    <property type="match status" value="1"/>
</dbReference>
<dbReference type="InterPro" id="IPR027417">
    <property type="entry name" value="P-loop_NTPase"/>
</dbReference>
<dbReference type="RefSeq" id="WP_163701647.1">
    <property type="nucleotide sequence ID" value="NZ_QXHD01000004.1"/>
</dbReference>
<dbReference type="NCBIfam" id="NF001989">
    <property type="entry name" value="PRK00784.1"/>
    <property type="match status" value="1"/>
</dbReference>
<dbReference type="PANTHER" id="PTHR21343">
    <property type="entry name" value="DETHIOBIOTIN SYNTHETASE"/>
    <property type="match status" value="1"/>
</dbReference>
<dbReference type="SUPFAM" id="SSF52540">
    <property type="entry name" value="P-loop containing nucleoside triphosphate hydrolases"/>
    <property type="match status" value="1"/>
</dbReference>
<reference evidence="7 8" key="1">
    <citation type="journal article" date="2020" name="Microb. Ecol.">
        <title>Ecogenomics of the Marine Benthic Filamentous Cyanobacterium Adonisia.</title>
        <authorList>
            <person name="Walter J.M."/>
            <person name="Coutinho F.H."/>
            <person name="Leomil L."/>
            <person name="Hargreaves P.I."/>
            <person name="Campeao M.E."/>
            <person name="Vieira V.V."/>
            <person name="Silva B.S."/>
            <person name="Fistarol G.O."/>
            <person name="Salomon P.S."/>
            <person name="Sawabe T."/>
            <person name="Mino S."/>
            <person name="Hosokawa M."/>
            <person name="Miyashita H."/>
            <person name="Maruyama F."/>
            <person name="van Verk M.C."/>
            <person name="Dutilh B.E."/>
            <person name="Thompson C.C."/>
            <person name="Thompson F.L."/>
        </authorList>
    </citation>
    <scope>NUCLEOTIDE SEQUENCE [LARGE SCALE GENOMIC DNA]</scope>
    <source>
        <strain evidence="7 8">CCMR0081</strain>
    </source>
</reference>
<feature type="domain" description="CobQ/CobB/MinD/ParA nucleotide binding" evidence="5">
    <location>
        <begin position="5"/>
        <end position="230"/>
    </location>
</feature>
<keyword evidence="3 4" id="KW-0315">Glutamine amidotransferase</keyword>
<feature type="domain" description="CobB/CobQ-like glutamine amidotransferase" evidence="6">
    <location>
        <begin position="252"/>
        <end position="447"/>
    </location>
</feature>
<evidence type="ECO:0000256" key="3">
    <source>
        <dbReference type="ARBA" id="ARBA00022962"/>
    </source>
</evidence>
<feature type="active site" description="Nucleophile" evidence="4">
    <location>
        <position position="329"/>
    </location>
</feature>